<comment type="function">
    <text evidence="2">Provides the precursors necessary for DNA synthesis. Catalyzes the biosynthesis of deoxyribonucleotides from the corresponding ribonucleotides.</text>
</comment>
<feature type="binding site" evidence="4">
    <location>
        <position position="112"/>
    </location>
    <ligand>
        <name>Fe cation</name>
        <dbReference type="ChEBI" id="CHEBI:24875"/>
        <label>2</label>
    </ligand>
</feature>
<keyword evidence="5" id="KW-0812">Transmembrane</keyword>
<feature type="active site" evidence="3">
    <location>
        <position position="119"/>
    </location>
</feature>
<comment type="cofactor">
    <cofactor evidence="2 4">
        <name>Fe cation</name>
        <dbReference type="ChEBI" id="CHEBI:24875"/>
    </cofactor>
    <text evidence="2 4">Binds 2 iron ions per subunit.</text>
</comment>
<reference evidence="6 7" key="1">
    <citation type="submission" date="2020-07" db="EMBL/GenBank/DDBJ databases">
        <title>Huge and variable diversity of episymbiotic CPR bacteria and DPANN archaea in groundwater ecosystems.</title>
        <authorList>
            <person name="He C.Y."/>
            <person name="Keren R."/>
            <person name="Whittaker M."/>
            <person name="Farag I.F."/>
            <person name="Doudna J."/>
            <person name="Cate J.H.D."/>
            <person name="Banfield J.F."/>
        </authorList>
    </citation>
    <scope>NUCLEOTIDE SEQUENCE [LARGE SCALE GENOMIC DNA]</scope>
    <source>
        <strain evidence="6">NC_groundwater_70_Ag_B-0.1um_54_66</strain>
    </source>
</reference>
<dbReference type="InterPro" id="IPR009078">
    <property type="entry name" value="Ferritin-like_SF"/>
</dbReference>
<sequence>MSTKVALDDVSGSPSPLLQERHVYKPFLYPWCYEAWLTQQRIHWIPEEVPLAEDVRDWKKKLTPSEKNLMTQIFRFFTQSDVEVNNCYMKHYSQVFGPVEVQMMLSAFSNIETVHIAAYSHLLDTIGMPEIEYSAFLQYKEMKDKFDYMQNASMKSRRDIAKTMAMFGAFTEGLQLFASFAILMNFPRFNKMKGMGQIVTWSVRDETLHCLSMIKLFNAFIAENKDIWDDDLKNDITECCKTIVGFEDKFIDLAFEQGDVEGLTPQEVKNYIRFIGDRRLQQLNLDPVFGIEKNPLPWMDQMLNGAEHTNFFENRATEYSKASTQGTWEEVFSNDVFSGNYAKPDSDKTADAAE</sequence>
<dbReference type="Proteomes" id="UP000595362">
    <property type="component" value="Chromosome"/>
</dbReference>
<feature type="binding site" evidence="4">
    <location>
        <position position="206"/>
    </location>
    <ligand>
        <name>Fe cation</name>
        <dbReference type="ChEBI" id="CHEBI:24875"/>
        <label>2</label>
    </ligand>
</feature>
<keyword evidence="5" id="KW-0472">Membrane</keyword>
<evidence type="ECO:0000313" key="7">
    <source>
        <dbReference type="Proteomes" id="UP000595362"/>
    </source>
</evidence>
<feature type="binding site" evidence="4">
    <location>
        <position position="209"/>
    </location>
    <ligand>
        <name>Fe cation</name>
        <dbReference type="ChEBI" id="CHEBI:24875"/>
        <label>2</label>
    </ligand>
</feature>
<dbReference type="EC" id="1.17.4.1" evidence="2"/>
<evidence type="ECO:0000256" key="1">
    <source>
        <dbReference type="ARBA" id="ARBA00009303"/>
    </source>
</evidence>
<gene>
    <name evidence="6" type="ORF">HYS17_01525</name>
</gene>
<dbReference type="PANTHER" id="PTHR23409:SF18">
    <property type="entry name" value="RIBONUCLEOSIDE-DIPHOSPHATE REDUCTASE SUBUNIT M2"/>
    <property type="match status" value="1"/>
</dbReference>
<comment type="catalytic activity">
    <reaction evidence="2">
        <text>a 2'-deoxyribonucleoside 5'-diphosphate + [thioredoxin]-disulfide + H2O = a ribonucleoside 5'-diphosphate + [thioredoxin]-dithiol</text>
        <dbReference type="Rhea" id="RHEA:23252"/>
        <dbReference type="Rhea" id="RHEA-COMP:10698"/>
        <dbReference type="Rhea" id="RHEA-COMP:10700"/>
        <dbReference type="ChEBI" id="CHEBI:15377"/>
        <dbReference type="ChEBI" id="CHEBI:29950"/>
        <dbReference type="ChEBI" id="CHEBI:50058"/>
        <dbReference type="ChEBI" id="CHEBI:57930"/>
        <dbReference type="ChEBI" id="CHEBI:73316"/>
        <dbReference type="EC" id="1.17.4.1"/>
    </reaction>
</comment>
<feature type="binding site" evidence="4">
    <location>
        <position position="115"/>
    </location>
    <ligand>
        <name>Fe cation</name>
        <dbReference type="ChEBI" id="CHEBI:24875"/>
        <label>1</label>
    </ligand>
</feature>
<accession>A0A7T5R2R7</accession>
<feature type="binding site" evidence="4">
    <location>
        <position position="81"/>
    </location>
    <ligand>
        <name>Fe cation</name>
        <dbReference type="ChEBI" id="CHEBI:24875"/>
        <label>1</label>
    </ligand>
</feature>
<dbReference type="GO" id="GO:0009263">
    <property type="term" value="P:deoxyribonucleotide biosynthetic process"/>
    <property type="evidence" value="ECO:0007669"/>
    <property type="project" value="UniProtKB-KW"/>
</dbReference>
<evidence type="ECO:0000256" key="5">
    <source>
        <dbReference type="SAM" id="Phobius"/>
    </source>
</evidence>
<dbReference type="GO" id="GO:0004748">
    <property type="term" value="F:ribonucleoside-diphosphate reductase activity, thioredoxin disulfide as acceptor"/>
    <property type="evidence" value="ECO:0007669"/>
    <property type="project" value="UniProtKB-EC"/>
</dbReference>
<proteinExistence type="inferred from homology"/>
<dbReference type="PIRSF" id="PIRSF000355">
    <property type="entry name" value="NrdB"/>
    <property type="match status" value="1"/>
</dbReference>
<dbReference type="CDD" id="cd01049">
    <property type="entry name" value="RNRR2"/>
    <property type="match status" value="1"/>
</dbReference>
<evidence type="ECO:0000256" key="3">
    <source>
        <dbReference type="PIRSR" id="PIRSR000355-1"/>
    </source>
</evidence>
<dbReference type="InterPro" id="IPR012348">
    <property type="entry name" value="RNR-like"/>
</dbReference>
<dbReference type="SUPFAM" id="SSF47240">
    <property type="entry name" value="Ferritin-like"/>
    <property type="match status" value="1"/>
</dbReference>
<name>A0A7T5R2R7_9BACT</name>
<evidence type="ECO:0000256" key="4">
    <source>
        <dbReference type="PIRSR" id="PIRSR000355-2"/>
    </source>
</evidence>
<dbReference type="PANTHER" id="PTHR23409">
    <property type="entry name" value="RIBONUCLEOSIDE-DIPHOSPHATE REDUCTASE SMALL CHAIN"/>
    <property type="match status" value="1"/>
</dbReference>
<feature type="binding site" evidence="4">
    <location>
        <position position="112"/>
    </location>
    <ligand>
        <name>Fe cation</name>
        <dbReference type="ChEBI" id="CHEBI:24875"/>
        <label>1</label>
    </ligand>
</feature>
<dbReference type="Pfam" id="PF00268">
    <property type="entry name" value="Ribonuc_red_sm"/>
    <property type="match status" value="1"/>
</dbReference>
<keyword evidence="2 4" id="KW-0408">Iron</keyword>
<protein>
    <recommendedName>
        <fullName evidence="2">Ribonucleoside-diphosphate reductase subunit beta</fullName>
        <ecNumber evidence="2">1.17.4.1</ecNumber>
    </recommendedName>
</protein>
<dbReference type="AlphaFoldDB" id="A0A7T5R2R7"/>
<feature type="binding site" evidence="4">
    <location>
        <position position="172"/>
    </location>
    <ligand>
        <name>Fe cation</name>
        <dbReference type="ChEBI" id="CHEBI:24875"/>
        <label>2</label>
    </ligand>
</feature>
<dbReference type="Gene3D" id="1.10.620.20">
    <property type="entry name" value="Ribonucleotide Reductase, subunit A"/>
    <property type="match status" value="1"/>
</dbReference>
<dbReference type="NCBIfam" id="NF007186">
    <property type="entry name" value="PRK09614.1-5"/>
    <property type="match status" value="1"/>
</dbReference>
<keyword evidence="2" id="KW-0215">Deoxyribonucleotide synthesis</keyword>
<keyword evidence="5" id="KW-1133">Transmembrane helix</keyword>
<dbReference type="UniPathway" id="UPA00326"/>
<feature type="transmembrane region" description="Helical" evidence="5">
    <location>
        <begin position="164"/>
        <end position="186"/>
    </location>
</feature>
<dbReference type="GO" id="GO:0046872">
    <property type="term" value="F:metal ion binding"/>
    <property type="evidence" value="ECO:0007669"/>
    <property type="project" value="UniProtKB-KW"/>
</dbReference>
<comment type="similarity">
    <text evidence="1 2">Belongs to the ribonucleoside diphosphate reductase small chain family.</text>
</comment>
<dbReference type="InterPro" id="IPR000358">
    <property type="entry name" value="RNR_small_fam"/>
</dbReference>
<evidence type="ECO:0000256" key="2">
    <source>
        <dbReference type="PIRNR" id="PIRNR000355"/>
    </source>
</evidence>
<keyword evidence="2 4" id="KW-0479">Metal-binding</keyword>
<evidence type="ECO:0000313" key="6">
    <source>
        <dbReference type="EMBL" id="QQG36500.1"/>
    </source>
</evidence>
<dbReference type="InterPro" id="IPR033909">
    <property type="entry name" value="RNR_small"/>
</dbReference>
<organism evidence="6 7">
    <name type="scientific">Micavibrio aeruginosavorus</name>
    <dbReference type="NCBI Taxonomy" id="349221"/>
    <lineage>
        <taxon>Bacteria</taxon>
        <taxon>Pseudomonadati</taxon>
        <taxon>Bdellovibrionota</taxon>
        <taxon>Bdellovibrionia</taxon>
        <taxon>Bdellovibrionales</taxon>
        <taxon>Pseudobdellovibrionaceae</taxon>
        <taxon>Micavibrio</taxon>
    </lineage>
</organism>
<keyword evidence="2 6" id="KW-0560">Oxidoreductase</keyword>
<dbReference type="EMBL" id="CP066681">
    <property type="protein sequence ID" value="QQG36500.1"/>
    <property type="molecule type" value="Genomic_DNA"/>
</dbReference>